<dbReference type="SUPFAM" id="SSF52540">
    <property type="entry name" value="P-loop containing nucleoside triphosphate hydrolases"/>
    <property type="match status" value="1"/>
</dbReference>
<sequence>MSIRLVASNPDPRGASHPVVMRLDLHGLRRSGRAILGASQLTLHEGETVALTGPSGIGKTSLLRVIAGLHSDYDGTLTCPDRIGMVFQEPTLLPWRNLAQNLMLTTGIALRDATALLAEVGLEGRGADMPGQLSLGQQRRLALARAFAGTPPLLLMDEPFVSLDPAMANEMMTLFENLRRQRRTMATLIVTHSQEEAQRLATRTLRLEGAPAVLTQV</sequence>
<evidence type="ECO:0000313" key="6">
    <source>
        <dbReference type="EMBL" id="PRY86855.1"/>
    </source>
</evidence>
<dbReference type="PANTHER" id="PTHR42788:SF19">
    <property type="entry name" value="ALIPHATIC SULFONATES IMPORT ATP-BINDING PROTEIN SSUB 2"/>
    <property type="match status" value="1"/>
</dbReference>
<dbReference type="SMART" id="SM00382">
    <property type="entry name" value="AAA"/>
    <property type="match status" value="1"/>
</dbReference>
<protein>
    <submittedName>
        <fullName evidence="6">NitT/TauT family transport system ATP-binding protein</fullName>
    </submittedName>
</protein>
<dbReference type="PANTHER" id="PTHR42788">
    <property type="entry name" value="TAURINE IMPORT ATP-BINDING PROTEIN-RELATED"/>
    <property type="match status" value="1"/>
</dbReference>
<keyword evidence="4 6" id="KW-0067">ATP-binding</keyword>
<evidence type="ECO:0000259" key="5">
    <source>
        <dbReference type="PROSITE" id="PS50893"/>
    </source>
</evidence>
<gene>
    <name evidence="6" type="ORF">CLV74_11187</name>
</gene>
<evidence type="ECO:0000256" key="4">
    <source>
        <dbReference type="ARBA" id="ARBA00022840"/>
    </source>
</evidence>
<evidence type="ECO:0000256" key="1">
    <source>
        <dbReference type="ARBA" id="ARBA00005417"/>
    </source>
</evidence>
<dbReference type="InterPro" id="IPR003593">
    <property type="entry name" value="AAA+_ATPase"/>
</dbReference>
<feature type="domain" description="ABC transporter" evidence="5">
    <location>
        <begin position="20"/>
        <end position="217"/>
    </location>
</feature>
<dbReference type="InterPro" id="IPR027417">
    <property type="entry name" value="P-loop_NTPase"/>
</dbReference>
<keyword evidence="3" id="KW-0547">Nucleotide-binding</keyword>
<dbReference type="PROSITE" id="PS50893">
    <property type="entry name" value="ABC_TRANSPORTER_2"/>
    <property type="match status" value="1"/>
</dbReference>
<dbReference type="RefSeq" id="WP_245888564.1">
    <property type="nucleotide sequence ID" value="NZ_PVTQ01000011.1"/>
</dbReference>
<evidence type="ECO:0000256" key="2">
    <source>
        <dbReference type="ARBA" id="ARBA00022448"/>
    </source>
</evidence>
<comment type="similarity">
    <text evidence="1">Belongs to the ABC transporter superfamily.</text>
</comment>
<dbReference type="InterPro" id="IPR003439">
    <property type="entry name" value="ABC_transporter-like_ATP-bd"/>
</dbReference>
<evidence type="ECO:0000256" key="3">
    <source>
        <dbReference type="ARBA" id="ARBA00022741"/>
    </source>
</evidence>
<evidence type="ECO:0000313" key="7">
    <source>
        <dbReference type="Proteomes" id="UP000238392"/>
    </source>
</evidence>
<dbReference type="EMBL" id="PVTQ01000011">
    <property type="protein sequence ID" value="PRY86855.1"/>
    <property type="molecule type" value="Genomic_DNA"/>
</dbReference>
<name>A0A2T0WJK9_9RHOB</name>
<dbReference type="InterPro" id="IPR050166">
    <property type="entry name" value="ABC_transporter_ATP-bind"/>
</dbReference>
<keyword evidence="7" id="KW-1185">Reference proteome</keyword>
<dbReference type="AlphaFoldDB" id="A0A2T0WJK9"/>
<proteinExistence type="inferred from homology"/>
<keyword evidence="2" id="KW-0813">Transport</keyword>
<dbReference type="Gene3D" id="3.40.50.300">
    <property type="entry name" value="P-loop containing nucleotide triphosphate hydrolases"/>
    <property type="match status" value="1"/>
</dbReference>
<reference evidence="6 7" key="1">
    <citation type="submission" date="2018-03" db="EMBL/GenBank/DDBJ databases">
        <title>Genomic Encyclopedia of Archaeal and Bacterial Type Strains, Phase II (KMG-II): from individual species to whole genera.</title>
        <authorList>
            <person name="Goeker M."/>
        </authorList>
    </citation>
    <scope>NUCLEOTIDE SEQUENCE [LARGE SCALE GENOMIC DNA]</scope>
    <source>
        <strain evidence="6 7">DSM 100212</strain>
    </source>
</reference>
<comment type="caution">
    <text evidence="6">The sequence shown here is derived from an EMBL/GenBank/DDBJ whole genome shotgun (WGS) entry which is preliminary data.</text>
</comment>
<dbReference type="GO" id="GO:0005524">
    <property type="term" value="F:ATP binding"/>
    <property type="evidence" value="ECO:0007669"/>
    <property type="project" value="UniProtKB-KW"/>
</dbReference>
<dbReference type="Pfam" id="PF00005">
    <property type="entry name" value="ABC_tran"/>
    <property type="match status" value="1"/>
</dbReference>
<dbReference type="PROSITE" id="PS00211">
    <property type="entry name" value="ABC_TRANSPORTER_1"/>
    <property type="match status" value="1"/>
</dbReference>
<dbReference type="InterPro" id="IPR017871">
    <property type="entry name" value="ABC_transporter-like_CS"/>
</dbReference>
<dbReference type="GO" id="GO:0016887">
    <property type="term" value="F:ATP hydrolysis activity"/>
    <property type="evidence" value="ECO:0007669"/>
    <property type="project" value="InterPro"/>
</dbReference>
<accession>A0A2T0WJK9</accession>
<organism evidence="6 7">
    <name type="scientific">Donghicola tyrosinivorans</name>
    <dbReference type="NCBI Taxonomy" id="1652492"/>
    <lineage>
        <taxon>Bacteria</taxon>
        <taxon>Pseudomonadati</taxon>
        <taxon>Pseudomonadota</taxon>
        <taxon>Alphaproteobacteria</taxon>
        <taxon>Rhodobacterales</taxon>
        <taxon>Roseobacteraceae</taxon>
        <taxon>Donghicola</taxon>
    </lineage>
</organism>
<dbReference type="Proteomes" id="UP000238392">
    <property type="component" value="Unassembled WGS sequence"/>
</dbReference>